<gene>
    <name evidence="4" type="ORF">Ddye_007117</name>
</gene>
<dbReference type="PANTHER" id="PTHR23024:SF635">
    <property type="entry name" value="OS07G0162700 PROTEIN"/>
    <property type="match status" value="1"/>
</dbReference>
<dbReference type="AlphaFoldDB" id="A0AAD9XJC1"/>
<evidence type="ECO:0000256" key="1">
    <source>
        <dbReference type="ARBA" id="ARBA00010515"/>
    </source>
</evidence>
<dbReference type="SUPFAM" id="SSF53474">
    <property type="entry name" value="alpha/beta-Hydrolases"/>
    <property type="match status" value="1"/>
</dbReference>
<dbReference type="Gene3D" id="3.40.50.1820">
    <property type="entry name" value="alpha/beta hydrolase"/>
    <property type="match status" value="1"/>
</dbReference>
<proteinExistence type="inferred from homology"/>
<evidence type="ECO:0008006" key="6">
    <source>
        <dbReference type="Google" id="ProtNLM"/>
    </source>
</evidence>
<dbReference type="EMBL" id="JANJYI010000002">
    <property type="protein sequence ID" value="KAK2660584.1"/>
    <property type="molecule type" value="Genomic_DNA"/>
</dbReference>
<dbReference type="InterPro" id="IPR050466">
    <property type="entry name" value="Carboxylest/Gibb_receptor"/>
</dbReference>
<dbReference type="InterPro" id="IPR013094">
    <property type="entry name" value="AB_hydrolase_3"/>
</dbReference>
<evidence type="ECO:0000313" key="4">
    <source>
        <dbReference type="EMBL" id="KAK2660584.1"/>
    </source>
</evidence>
<dbReference type="InterPro" id="IPR036188">
    <property type="entry name" value="FAD/NAD-bd_sf"/>
</dbReference>
<dbReference type="Pfam" id="PF01593">
    <property type="entry name" value="Amino_oxidase"/>
    <property type="match status" value="1"/>
</dbReference>
<feature type="domain" description="Alpha/beta hydrolase fold-3" evidence="3">
    <location>
        <begin position="115"/>
        <end position="221"/>
    </location>
</feature>
<comment type="caution">
    <text evidence="4">The sequence shown here is derived from an EMBL/GenBank/DDBJ whole genome shotgun (WGS) entry which is preliminary data.</text>
</comment>
<dbReference type="Gene3D" id="3.90.660.20">
    <property type="entry name" value="Protoporphyrinogen oxidase, mitochondrial, domain 2"/>
    <property type="match status" value="1"/>
</dbReference>
<organism evidence="4 5">
    <name type="scientific">Dipteronia dyeriana</name>
    <dbReference type="NCBI Taxonomy" id="168575"/>
    <lineage>
        <taxon>Eukaryota</taxon>
        <taxon>Viridiplantae</taxon>
        <taxon>Streptophyta</taxon>
        <taxon>Embryophyta</taxon>
        <taxon>Tracheophyta</taxon>
        <taxon>Spermatophyta</taxon>
        <taxon>Magnoliopsida</taxon>
        <taxon>eudicotyledons</taxon>
        <taxon>Gunneridae</taxon>
        <taxon>Pentapetalae</taxon>
        <taxon>rosids</taxon>
        <taxon>malvids</taxon>
        <taxon>Sapindales</taxon>
        <taxon>Sapindaceae</taxon>
        <taxon>Hippocastanoideae</taxon>
        <taxon>Acereae</taxon>
        <taxon>Dipteronia</taxon>
    </lineage>
</organism>
<dbReference type="GO" id="GO:0016491">
    <property type="term" value="F:oxidoreductase activity"/>
    <property type="evidence" value="ECO:0007669"/>
    <property type="project" value="InterPro"/>
</dbReference>
<sequence>MRNFAAYKLKSHGLNVMVFEAEGRAGGKLSSISKDGLVWDEGANTMVDILGTYYLFYCMKRFDAEIVHASSDHQSSNGYKFKDVIIDPSKAITGRIFHPDDHHSPHLSSGRLPVLVYFHGGGFCIGSTTWLGFHHFLGDFSVASQSIVLSIDYRLAPENRLPGAYDDCFYSHERLSHQVSSEPWLAQADLHGLFLSGDSASGNIAHQVAIRAMRNKALDVKIKGLL</sequence>
<dbReference type="Pfam" id="PF07859">
    <property type="entry name" value="Abhydrolase_3"/>
    <property type="match status" value="1"/>
</dbReference>
<reference evidence="4" key="1">
    <citation type="journal article" date="2023" name="Plant J.">
        <title>Genome sequences and population genomics provide insights into the demographic history, inbreeding, and mutation load of two 'living fossil' tree species of Dipteronia.</title>
        <authorList>
            <person name="Feng Y."/>
            <person name="Comes H.P."/>
            <person name="Chen J."/>
            <person name="Zhu S."/>
            <person name="Lu R."/>
            <person name="Zhang X."/>
            <person name="Li P."/>
            <person name="Qiu J."/>
            <person name="Olsen K.M."/>
            <person name="Qiu Y."/>
        </authorList>
    </citation>
    <scope>NUCLEOTIDE SEQUENCE</scope>
    <source>
        <strain evidence="4">KIB01</strain>
    </source>
</reference>
<name>A0AAD9XJC1_9ROSI</name>
<accession>A0AAD9XJC1</accession>
<evidence type="ECO:0000259" key="3">
    <source>
        <dbReference type="Pfam" id="PF07859"/>
    </source>
</evidence>
<protein>
    <recommendedName>
        <fullName evidence="6">Alpha/beta hydrolase fold-3 domain-containing protein</fullName>
    </recommendedName>
</protein>
<dbReference type="InterPro" id="IPR029058">
    <property type="entry name" value="AB_hydrolase_fold"/>
</dbReference>
<dbReference type="Proteomes" id="UP001280121">
    <property type="component" value="Unassembled WGS sequence"/>
</dbReference>
<comment type="similarity">
    <text evidence="1">Belongs to the 'GDXG' lipolytic enzyme family.</text>
</comment>
<evidence type="ECO:0000313" key="5">
    <source>
        <dbReference type="Proteomes" id="UP001280121"/>
    </source>
</evidence>
<dbReference type="PANTHER" id="PTHR23024">
    <property type="entry name" value="ARYLACETAMIDE DEACETYLASE"/>
    <property type="match status" value="1"/>
</dbReference>
<dbReference type="Gene3D" id="3.50.50.60">
    <property type="entry name" value="FAD/NAD(P)-binding domain"/>
    <property type="match status" value="1"/>
</dbReference>
<keyword evidence="5" id="KW-1185">Reference proteome</keyword>
<evidence type="ECO:0000259" key="2">
    <source>
        <dbReference type="Pfam" id="PF01593"/>
    </source>
</evidence>
<feature type="domain" description="Amine oxidase" evidence="2">
    <location>
        <begin position="5"/>
        <end position="75"/>
    </location>
</feature>
<dbReference type="SUPFAM" id="SSF51905">
    <property type="entry name" value="FAD/NAD(P)-binding domain"/>
    <property type="match status" value="1"/>
</dbReference>
<dbReference type="InterPro" id="IPR002937">
    <property type="entry name" value="Amino_oxidase"/>
</dbReference>
<dbReference type="GO" id="GO:0016787">
    <property type="term" value="F:hydrolase activity"/>
    <property type="evidence" value="ECO:0007669"/>
    <property type="project" value="InterPro"/>
</dbReference>